<organism evidence="1 2">
    <name type="scientific">Forsythia ovata</name>
    <dbReference type="NCBI Taxonomy" id="205694"/>
    <lineage>
        <taxon>Eukaryota</taxon>
        <taxon>Viridiplantae</taxon>
        <taxon>Streptophyta</taxon>
        <taxon>Embryophyta</taxon>
        <taxon>Tracheophyta</taxon>
        <taxon>Spermatophyta</taxon>
        <taxon>Magnoliopsida</taxon>
        <taxon>eudicotyledons</taxon>
        <taxon>Gunneridae</taxon>
        <taxon>Pentapetalae</taxon>
        <taxon>asterids</taxon>
        <taxon>lamiids</taxon>
        <taxon>Lamiales</taxon>
        <taxon>Oleaceae</taxon>
        <taxon>Forsythieae</taxon>
        <taxon>Forsythia</taxon>
    </lineage>
</organism>
<evidence type="ECO:0000313" key="2">
    <source>
        <dbReference type="Proteomes" id="UP001604277"/>
    </source>
</evidence>
<evidence type="ECO:0000313" key="1">
    <source>
        <dbReference type="EMBL" id="KAL2521130.1"/>
    </source>
</evidence>
<proteinExistence type="predicted"/>
<name>A0ABD1U7X8_9LAMI</name>
<comment type="caution">
    <text evidence="1">The sequence shown here is derived from an EMBL/GenBank/DDBJ whole genome shotgun (WGS) entry which is preliminary data.</text>
</comment>
<dbReference type="EMBL" id="JBFOLJ010000007">
    <property type="protein sequence ID" value="KAL2521130.1"/>
    <property type="molecule type" value="Genomic_DNA"/>
</dbReference>
<reference evidence="2" key="1">
    <citation type="submission" date="2024-07" db="EMBL/GenBank/DDBJ databases">
        <title>Two chromosome-level genome assemblies of Korean endemic species Abeliophyllum distichum and Forsythia ovata (Oleaceae).</title>
        <authorList>
            <person name="Jang H."/>
        </authorList>
    </citation>
    <scope>NUCLEOTIDE SEQUENCE [LARGE SCALE GENOMIC DNA]</scope>
</reference>
<sequence>MKKLEASEVEQYNYRSFLIEFIWEMDENSSSFLPSPLGFSSWGVESDPSSHQRGQPLKSASKQCRSLSLHLFENWLTSMKEPDSSSGSGRIASPVSLFGLTGVGFGVVTGGRLDFQKL</sequence>
<accession>A0ABD1U7X8</accession>
<dbReference type="AlphaFoldDB" id="A0ABD1U7X8"/>
<keyword evidence="2" id="KW-1185">Reference proteome</keyword>
<protein>
    <submittedName>
        <fullName evidence="1">Uncharacterized protein</fullName>
    </submittedName>
</protein>
<dbReference type="Proteomes" id="UP001604277">
    <property type="component" value="Unassembled WGS sequence"/>
</dbReference>
<gene>
    <name evidence="1" type="ORF">Fot_25053</name>
</gene>